<dbReference type="RefSeq" id="WP_203109304.1">
    <property type="nucleotide sequence ID" value="NZ_JADOBG010000010.1"/>
</dbReference>
<evidence type="ECO:0000256" key="1">
    <source>
        <dbReference type="SAM" id="Phobius"/>
    </source>
</evidence>
<dbReference type="EMBL" id="JADWVN010000007">
    <property type="protein sequence ID" value="MBL7525790.1"/>
    <property type="molecule type" value="Genomic_DNA"/>
</dbReference>
<keyword evidence="1" id="KW-0472">Membrane</keyword>
<accession>A0ABS1W8V7</accession>
<gene>
    <name evidence="2" type="ORF">I5282_04280</name>
</gene>
<evidence type="ECO:0000313" key="2">
    <source>
        <dbReference type="EMBL" id="MBL7525790.1"/>
    </source>
</evidence>
<comment type="caution">
    <text evidence="2">The sequence shown here is derived from an EMBL/GenBank/DDBJ whole genome shotgun (WGS) entry which is preliminary data.</text>
</comment>
<keyword evidence="1" id="KW-1133">Transmembrane helix</keyword>
<sequence>MKSNIINTSDFRGWFSSIACLIFLTLVNHSAAAYTAMSLGEVAGSITESFTNLAKLITSGAYLAGLGFSIGAIMKFKQHKDNPTQIPIGTPIALLFISAALLFLPSILDVTSATMFGDSGGQTAGPHGIVFANRQ</sequence>
<proteinExistence type="predicted"/>
<feature type="transmembrane region" description="Helical" evidence="1">
    <location>
        <begin position="56"/>
        <end position="74"/>
    </location>
</feature>
<keyword evidence="3" id="KW-1185">Reference proteome</keyword>
<evidence type="ECO:0000313" key="3">
    <source>
        <dbReference type="Proteomes" id="UP000809910"/>
    </source>
</evidence>
<protein>
    <submittedName>
        <fullName evidence="2">Type IV secretion protein IcmD</fullName>
    </submittedName>
</protein>
<feature type="transmembrane region" description="Helical" evidence="1">
    <location>
        <begin position="86"/>
        <end position="108"/>
    </location>
</feature>
<organism evidence="2 3">
    <name type="scientific">Legionella bononiensis</name>
    <dbReference type="NCBI Taxonomy" id="2793102"/>
    <lineage>
        <taxon>Bacteria</taxon>
        <taxon>Pseudomonadati</taxon>
        <taxon>Pseudomonadota</taxon>
        <taxon>Gammaproteobacteria</taxon>
        <taxon>Legionellales</taxon>
        <taxon>Legionellaceae</taxon>
        <taxon>Legionella</taxon>
    </lineage>
</organism>
<name>A0ABS1W8V7_9GAMM</name>
<keyword evidence="1" id="KW-0812">Transmembrane</keyword>
<reference evidence="2 3" key="1">
    <citation type="submission" date="2020-12" db="EMBL/GenBank/DDBJ databases">
        <title>WGS of Legionella: environmental sample.</title>
        <authorList>
            <person name="Cristino S."/>
            <person name="Girolamini L."/>
            <person name="Salaris S."/>
            <person name="Pascale M.R."/>
            <person name="Mazzotta M."/>
            <person name="Orsini M."/>
            <person name="Grottola A."/>
        </authorList>
    </citation>
    <scope>NUCLEOTIDE SEQUENCE [LARGE SCALE GENOMIC DNA]</scope>
    <source>
        <strain evidence="2 3">30cs62</strain>
    </source>
</reference>
<dbReference type="Proteomes" id="UP000809910">
    <property type="component" value="Unassembled WGS sequence"/>
</dbReference>